<dbReference type="InterPro" id="IPR016163">
    <property type="entry name" value="Ald_DH_C"/>
</dbReference>
<dbReference type="InterPro" id="IPR015590">
    <property type="entry name" value="Aldehyde_DH_dom"/>
</dbReference>
<evidence type="ECO:0000256" key="5">
    <source>
        <dbReference type="PROSITE-ProRule" id="PRU10007"/>
    </source>
</evidence>
<dbReference type="OrthoDB" id="310895at2759"/>
<protein>
    <recommendedName>
        <fullName evidence="3">aldehyde dehydrogenase (NAD(+))</fullName>
        <ecNumber evidence="3">1.2.1.3</ecNumber>
    </recommendedName>
</protein>
<evidence type="ECO:0000313" key="8">
    <source>
        <dbReference type="EMBL" id="KND89275.1"/>
    </source>
</evidence>
<dbReference type="GO" id="GO:0004029">
    <property type="term" value="F:aldehyde dehydrogenase (NAD+) activity"/>
    <property type="evidence" value="ECO:0007669"/>
    <property type="project" value="UniProtKB-EC"/>
</dbReference>
<dbReference type="InterPro" id="IPR029510">
    <property type="entry name" value="Ald_DH_CS_GLU"/>
</dbReference>
<feature type="active site" evidence="5">
    <location>
        <position position="266"/>
    </location>
</feature>
<dbReference type="InterPro" id="IPR044086">
    <property type="entry name" value="LUC3-like"/>
</dbReference>
<dbReference type="AlphaFoldDB" id="A0A0L0N609"/>
<dbReference type="FunFam" id="3.40.605.10:FF:000007">
    <property type="entry name" value="NAD/NADP-dependent betaine aldehyde dehydrogenase"/>
    <property type="match status" value="1"/>
</dbReference>
<evidence type="ECO:0000256" key="6">
    <source>
        <dbReference type="RuleBase" id="RU003345"/>
    </source>
</evidence>
<comment type="caution">
    <text evidence="8">The sequence shown here is derived from an EMBL/GenBank/DDBJ whole genome shotgun (WGS) entry which is preliminary data.</text>
</comment>
<sequence length="499" mass="55490">MAPKIDITISVHGLETLELNTYVACQAYPGNIINGQFASSQTTRHSIDPATGWPLYEVPVASKDDLDAAVKHARQAFKTWSKTSFDEPAKLLLAFSDVIEENRDDLEKLQTMEQGKPLSLAHTEVDMTLEWLRKFATMEVNDEVLDDNDERTIYSTFPPLGVCGAIVPWNWPILLAMGKVGPALMTGNTIIVKPSPYTPYCDLKLGELGMSILPPGVFQVLSGADDLGPWMTEHPDIDMISFTGSIPTGKRVVASCAKTLKRYVLELGGNDAAIICEDVDIAKCMPKIAMMAFLNSGQICMLAKRIYVHEKIYDEFRDAMVEFTRKNIKTGSGFEPDVVVGPLQNSMQFNLVKDMYSQIDKCGWKTALEGRVRETAKGYYIEPAIIDNPPEDSRIVVEEPFGPIVPLLRWASEDDVVDRANALRTGLGASVWSRDVRRAEGMARQLSAGSVWVNSHFDVAPNVPFGGHKESGVGMEWGMEGFKHYTNTRSLWVWKRVFD</sequence>
<feature type="domain" description="Aldehyde dehydrogenase" evidence="7">
    <location>
        <begin position="40"/>
        <end position="490"/>
    </location>
</feature>
<evidence type="ECO:0000256" key="2">
    <source>
        <dbReference type="ARBA" id="ARBA00023002"/>
    </source>
</evidence>
<dbReference type="EMBL" id="LFRF01000019">
    <property type="protein sequence ID" value="KND89275.1"/>
    <property type="molecule type" value="Genomic_DNA"/>
</dbReference>
<dbReference type="Proteomes" id="UP000036947">
    <property type="component" value="Unassembled WGS sequence"/>
</dbReference>
<dbReference type="CDD" id="cd07106">
    <property type="entry name" value="ALDH_AldA-AAD23400"/>
    <property type="match status" value="1"/>
</dbReference>
<comment type="catalytic activity">
    <reaction evidence="4">
        <text>an aldehyde + NAD(+) + H2O = a carboxylate + NADH + 2 H(+)</text>
        <dbReference type="Rhea" id="RHEA:16185"/>
        <dbReference type="ChEBI" id="CHEBI:15377"/>
        <dbReference type="ChEBI" id="CHEBI:15378"/>
        <dbReference type="ChEBI" id="CHEBI:17478"/>
        <dbReference type="ChEBI" id="CHEBI:29067"/>
        <dbReference type="ChEBI" id="CHEBI:57540"/>
        <dbReference type="ChEBI" id="CHEBI:57945"/>
        <dbReference type="EC" id="1.2.1.3"/>
    </reaction>
</comment>
<dbReference type="Pfam" id="PF00171">
    <property type="entry name" value="Aldedh"/>
    <property type="match status" value="1"/>
</dbReference>
<keyword evidence="2 6" id="KW-0560">Oxidoreductase</keyword>
<dbReference type="PANTHER" id="PTHR11699">
    <property type="entry name" value="ALDEHYDE DEHYDROGENASE-RELATED"/>
    <property type="match status" value="1"/>
</dbReference>
<organism evidence="8 9">
    <name type="scientific">Tolypocladium ophioglossoides (strain CBS 100239)</name>
    <name type="common">Snaketongue truffleclub</name>
    <name type="synonym">Elaphocordyceps ophioglossoides</name>
    <dbReference type="NCBI Taxonomy" id="1163406"/>
    <lineage>
        <taxon>Eukaryota</taxon>
        <taxon>Fungi</taxon>
        <taxon>Dikarya</taxon>
        <taxon>Ascomycota</taxon>
        <taxon>Pezizomycotina</taxon>
        <taxon>Sordariomycetes</taxon>
        <taxon>Hypocreomycetidae</taxon>
        <taxon>Hypocreales</taxon>
        <taxon>Ophiocordycipitaceae</taxon>
        <taxon>Tolypocladium</taxon>
    </lineage>
</organism>
<dbReference type="SUPFAM" id="SSF53720">
    <property type="entry name" value="ALDH-like"/>
    <property type="match status" value="1"/>
</dbReference>
<dbReference type="STRING" id="1163406.A0A0L0N609"/>
<comment type="similarity">
    <text evidence="1 6">Belongs to the aldehyde dehydrogenase family.</text>
</comment>
<accession>A0A0L0N609</accession>
<dbReference type="EC" id="1.2.1.3" evidence="3"/>
<dbReference type="PROSITE" id="PS00687">
    <property type="entry name" value="ALDEHYDE_DEHYDR_GLU"/>
    <property type="match status" value="1"/>
</dbReference>
<evidence type="ECO:0000313" key="9">
    <source>
        <dbReference type="Proteomes" id="UP000036947"/>
    </source>
</evidence>
<gene>
    <name evidence="8" type="ORF">TOPH_05975</name>
</gene>
<dbReference type="InterPro" id="IPR016162">
    <property type="entry name" value="Ald_DH_N"/>
</dbReference>
<evidence type="ECO:0000256" key="3">
    <source>
        <dbReference type="ARBA" id="ARBA00024226"/>
    </source>
</evidence>
<evidence type="ECO:0000259" key="7">
    <source>
        <dbReference type="Pfam" id="PF00171"/>
    </source>
</evidence>
<keyword evidence="9" id="KW-1185">Reference proteome</keyword>
<dbReference type="Gene3D" id="3.40.309.10">
    <property type="entry name" value="Aldehyde Dehydrogenase, Chain A, domain 2"/>
    <property type="match status" value="1"/>
</dbReference>
<reference evidence="8 9" key="1">
    <citation type="journal article" date="2015" name="BMC Genomics">
        <title>The genome of the truffle-parasite Tolypocladium ophioglossoides and the evolution of antifungal peptaibiotics.</title>
        <authorList>
            <person name="Quandt C.A."/>
            <person name="Bushley K.E."/>
            <person name="Spatafora J.W."/>
        </authorList>
    </citation>
    <scope>NUCLEOTIDE SEQUENCE [LARGE SCALE GENOMIC DNA]</scope>
    <source>
        <strain evidence="8 9">CBS 100239</strain>
    </source>
</reference>
<evidence type="ECO:0000256" key="1">
    <source>
        <dbReference type="ARBA" id="ARBA00009986"/>
    </source>
</evidence>
<name>A0A0L0N609_TOLOC</name>
<evidence type="ECO:0000256" key="4">
    <source>
        <dbReference type="ARBA" id="ARBA00049194"/>
    </source>
</evidence>
<dbReference type="Gene3D" id="3.40.605.10">
    <property type="entry name" value="Aldehyde Dehydrogenase, Chain A, domain 1"/>
    <property type="match status" value="1"/>
</dbReference>
<dbReference type="InterPro" id="IPR016161">
    <property type="entry name" value="Ald_DH/histidinol_DH"/>
</dbReference>
<proteinExistence type="inferred from homology"/>